<evidence type="ECO:0000256" key="1">
    <source>
        <dbReference type="SAM" id="MobiDB-lite"/>
    </source>
</evidence>
<feature type="region of interest" description="Disordered" evidence="1">
    <location>
        <begin position="1"/>
        <end position="66"/>
    </location>
</feature>
<feature type="compositionally biased region" description="Polar residues" evidence="1">
    <location>
        <begin position="8"/>
        <end position="21"/>
    </location>
</feature>
<feature type="compositionally biased region" description="Basic and acidic residues" evidence="1">
    <location>
        <begin position="47"/>
        <end position="66"/>
    </location>
</feature>
<dbReference type="EMBL" id="BJYT01000007">
    <property type="protein sequence ID" value="GEO09603.1"/>
    <property type="molecule type" value="Genomic_DNA"/>
</dbReference>
<evidence type="ECO:0000313" key="2">
    <source>
        <dbReference type="EMBL" id="GEO09603.1"/>
    </source>
</evidence>
<dbReference type="Proteomes" id="UP000321513">
    <property type="component" value="Unassembled WGS sequence"/>
</dbReference>
<name>A0A512BCA4_9BACT</name>
<sequence>MNDKEQDPNLQAPQEANTTKHINFLETEEGDENSTSNTKGNDNNDDSPTKKAWEELRNSNKNDQKG</sequence>
<dbReference type="RefSeq" id="WP_147203726.1">
    <property type="nucleotide sequence ID" value="NZ_BJYT01000007.1"/>
</dbReference>
<evidence type="ECO:0000313" key="3">
    <source>
        <dbReference type="Proteomes" id="UP000321513"/>
    </source>
</evidence>
<gene>
    <name evidence="2" type="ORF">SAE01_20990</name>
</gene>
<dbReference type="AlphaFoldDB" id="A0A512BCA4"/>
<organism evidence="2 3">
    <name type="scientific">Segetibacter aerophilus</name>
    <dbReference type="NCBI Taxonomy" id="670293"/>
    <lineage>
        <taxon>Bacteria</taxon>
        <taxon>Pseudomonadati</taxon>
        <taxon>Bacteroidota</taxon>
        <taxon>Chitinophagia</taxon>
        <taxon>Chitinophagales</taxon>
        <taxon>Chitinophagaceae</taxon>
        <taxon>Segetibacter</taxon>
    </lineage>
</organism>
<reference evidence="2 3" key="1">
    <citation type="submission" date="2019-07" db="EMBL/GenBank/DDBJ databases">
        <title>Whole genome shotgun sequence of Segetibacter aerophilus NBRC 106135.</title>
        <authorList>
            <person name="Hosoyama A."/>
            <person name="Uohara A."/>
            <person name="Ohji S."/>
            <person name="Ichikawa N."/>
        </authorList>
    </citation>
    <scope>NUCLEOTIDE SEQUENCE [LARGE SCALE GENOMIC DNA]</scope>
    <source>
        <strain evidence="2 3">NBRC 106135</strain>
    </source>
</reference>
<protein>
    <submittedName>
        <fullName evidence="2">Uncharacterized protein</fullName>
    </submittedName>
</protein>
<keyword evidence="3" id="KW-1185">Reference proteome</keyword>
<proteinExistence type="predicted"/>
<comment type="caution">
    <text evidence="2">The sequence shown here is derived from an EMBL/GenBank/DDBJ whole genome shotgun (WGS) entry which is preliminary data.</text>
</comment>
<accession>A0A512BCA4</accession>